<sequence length="198" mass="21080">MPRSFREHVDEEILEGAASLFAQHGFAQTSLQAVADAVGLSKAGLLHHFPTKDALFTAAQDVVRVQSERVHGMVADLPPGQARDRRALELLVDIALDRPGLVALALGPLSHPDTSDPKTGDIAGDGGRIFEIFALDPQTGDPERLVRVMGALSALAVLSLAANRAGERTGWRPHIVATCLDALGYHHAARPETEHGKA</sequence>
<keyword evidence="1" id="KW-0805">Transcription regulation</keyword>
<dbReference type="PANTHER" id="PTHR30055:SF234">
    <property type="entry name" value="HTH-TYPE TRANSCRIPTIONAL REGULATOR BETI"/>
    <property type="match status" value="1"/>
</dbReference>
<dbReference type="EMBL" id="SFCC01000009">
    <property type="protein sequence ID" value="RZQ62415.1"/>
    <property type="molecule type" value="Genomic_DNA"/>
</dbReference>
<dbReference type="OrthoDB" id="7505659at2"/>
<proteinExistence type="predicted"/>
<name>A0A4V2ELQ8_9PSEU</name>
<dbReference type="PANTHER" id="PTHR30055">
    <property type="entry name" value="HTH-TYPE TRANSCRIPTIONAL REGULATOR RUTR"/>
    <property type="match status" value="1"/>
</dbReference>
<dbReference type="GO" id="GO:0003700">
    <property type="term" value="F:DNA-binding transcription factor activity"/>
    <property type="evidence" value="ECO:0007669"/>
    <property type="project" value="TreeGrafter"/>
</dbReference>
<feature type="domain" description="HTH tetR-type" evidence="5">
    <location>
        <begin position="7"/>
        <end position="67"/>
    </location>
</feature>
<dbReference type="GO" id="GO:0000976">
    <property type="term" value="F:transcription cis-regulatory region binding"/>
    <property type="evidence" value="ECO:0007669"/>
    <property type="project" value="TreeGrafter"/>
</dbReference>
<evidence type="ECO:0000256" key="2">
    <source>
        <dbReference type="ARBA" id="ARBA00023125"/>
    </source>
</evidence>
<dbReference type="Proteomes" id="UP000292003">
    <property type="component" value="Unassembled WGS sequence"/>
</dbReference>
<dbReference type="RefSeq" id="WP_130476842.1">
    <property type="nucleotide sequence ID" value="NZ_SFCC01000009.1"/>
</dbReference>
<dbReference type="InterPro" id="IPR001647">
    <property type="entry name" value="HTH_TetR"/>
</dbReference>
<reference evidence="6 7" key="1">
    <citation type="submission" date="2019-02" db="EMBL/GenBank/DDBJ databases">
        <title>Draft genome sequence of Amycolatopsis sp. 8-3EHSu isolated from roots of Suaeda maritima.</title>
        <authorList>
            <person name="Duangmal K."/>
            <person name="Chantavorakit T."/>
        </authorList>
    </citation>
    <scope>NUCLEOTIDE SEQUENCE [LARGE SCALE GENOMIC DNA]</scope>
    <source>
        <strain evidence="6 7">8-3EHSu</strain>
    </source>
</reference>
<keyword evidence="2 4" id="KW-0238">DNA-binding</keyword>
<dbReference type="Pfam" id="PF00440">
    <property type="entry name" value="TetR_N"/>
    <property type="match status" value="1"/>
</dbReference>
<evidence type="ECO:0000256" key="1">
    <source>
        <dbReference type="ARBA" id="ARBA00023015"/>
    </source>
</evidence>
<keyword evidence="3" id="KW-0804">Transcription</keyword>
<protein>
    <submittedName>
        <fullName evidence="6">TetR/AcrR family transcriptional regulator</fullName>
    </submittedName>
</protein>
<evidence type="ECO:0000313" key="6">
    <source>
        <dbReference type="EMBL" id="RZQ62415.1"/>
    </source>
</evidence>
<dbReference type="InterPro" id="IPR050109">
    <property type="entry name" value="HTH-type_TetR-like_transc_reg"/>
</dbReference>
<dbReference type="SUPFAM" id="SSF46689">
    <property type="entry name" value="Homeodomain-like"/>
    <property type="match status" value="1"/>
</dbReference>
<dbReference type="InterPro" id="IPR009057">
    <property type="entry name" value="Homeodomain-like_sf"/>
</dbReference>
<gene>
    <name evidence="6" type="ORF">EWH70_19310</name>
</gene>
<evidence type="ECO:0000256" key="4">
    <source>
        <dbReference type="PROSITE-ProRule" id="PRU00335"/>
    </source>
</evidence>
<evidence type="ECO:0000313" key="7">
    <source>
        <dbReference type="Proteomes" id="UP000292003"/>
    </source>
</evidence>
<evidence type="ECO:0000256" key="3">
    <source>
        <dbReference type="ARBA" id="ARBA00023163"/>
    </source>
</evidence>
<dbReference type="Gene3D" id="1.10.357.10">
    <property type="entry name" value="Tetracycline Repressor, domain 2"/>
    <property type="match status" value="1"/>
</dbReference>
<comment type="caution">
    <text evidence="6">The sequence shown here is derived from an EMBL/GenBank/DDBJ whole genome shotgun (WGS) entry which is preliminary data.</text>
</comment>
<accession>A0A4V2ELQ8</accession>
<keyword evidence="7" id="KW-1185">Reference proteome</keyword>
<evidence type="ECO:0000259" key="5">
    <source>
        <dbReference type="PROSITE" id="PS50977"/>
    </source>
</evidence>
<feature type="DNA-binding region" description="H-T-H motif" evidence="4">
    <location>
        <begin position="30"/>
        <end position="49"/>
    </location>
</feature>
<dbReference type="AlphaFoldDB" id="A0A4V2ELQ8"/>
<dbReference type="PROSITE" id="PS50977">
    <property type="entry name" value="HTH_TETR_2"/>
    <property type="match status" value="1"/>
</dbReference>
<organism evidence="6 7">
    <name type="scientific">Amycolatopsis suaedae</name>
    <dbReference type="NCBI Taxonomy" id="2510978"/>
    <lineage>
        <taxon>Bacteria</taxon>
        <taxon>Bacillati</taxon>
        <taxon>Actinomycetota</taxon>
        <taxon>Actinomycetes</taxon>
        <taxon>Pseudonocardiales</taxon>
        <taxon>Pseudonocardiaceae</taxon>
        <taxon>Amycolatopsis</taxon>
    </lineage>
</organism>
<dbReference type="PRINTS" id="PR00455">
    <property type="entry name" value="HTHTETR"/>
</dbReference>